<name>A0A4R3HRL8_PAULE</name>
<dbReference type="FunFam" id="1.10.287.950:FF:000001">
    <property type="entry name" value="Methyl-accepting chemotaxis sensory transducer"/>
    <property type="match status" value="1"/>
</dbReference>
<dbReference type="AlphaFoldDB" id="A0A4R3HRL8"/>
<dbReference type="InterPro" id="IPR004089">
    <property type="entry name" value="MCPsignal_dom"/>
</dbReference>
<keyword evidence="6" id="KW-0472">Membrane</keyword>
<evidence type="ECO:0000256" key="1">
    <source>
        <dbReference type="ARBA" id="ARBA00004370"/>
    </source>
</evidence>
<dbReference type="InterPro" id="IPR024478">
    <property type="entry name" value="HlyB_4HB_MCP"/>
</dbReference>
<proteinExistence type="inferred from homology"/>
<dbReference type="CDD" id="cd11386">
    <property type="entry name" value="MCP_signal"/>
    <property type="match status" value="1"/>
</dbReference>
<feature type="transmembrane region" description="Helical" evidence="6">
    <location>
        <begin position="199"/>
        <end position="220"/>
    </location>
</feature>
<dbReference type="Pfam" id="PF12729">
    <property type="entry name" value="4HB_MCP_1"/>
    <property type="match status" value="1"/>
</dbReference>
<dbReference type="Pfam" id="PF00015">
    <property type="entry name" value="MCPsignal"/>
    <property type="match status" value="1"/>
</dbReference>
<feature type="transmembrane region" description="Helical" evidence="6">
    <location>
        <begin position="20"/>
        <end position="40"/>
    </location>
</feature>
<dbReference type="InterPro" id="IPR051310">
    <property type="entry name" value="MCP_chemotaxis"/>
</dbReference>
<dbReference type="GO" id="GO:0006935">
    <property type="term" value="P:chemotaxis"/>
    <property type="evidence" value="ECO:0007669"/>
    <property type="project" value="InterPro"/>
</dbReference>
<evidence type="ECO:0000256" key="6">
    <source>
        <dbReference type="SAM" id="Phobius"/>
    </source>
</evidence>
<evidence type="ECO:0000256" key="5">
    <source>
        <dbReference type="SAM" id="MobiDB-lite"/>
    </source>
</evidence>
<dbReference type="SMART" id="SM00283">
    <property type="entry name" value="MA"/>
    <property type="match status" value="1"/>
</dbReference>
<dbReference type="InterPro" id="IPR047347">
    <property type="entry name" value="YvaQ-like_sensor"/>
</dbReference>
<dbReference type="RefSeq" id="WP_132259447.1">
    <property type="nucleotide sequence ID" value="NZ_SLZQ01000009.1"/>
</dbReference>
<keyword evidence="4" id="KW-0807">Transducer</keyword>
<dbReference type="OrthoDB" id="9177860at2"/>
<comment type="caution">
    <text evidence="8">The sequence shown here is derived from an EMBL/GenBank/DDBJ whole genome shotgun (WGS) entry which is preliminary data.</text>
</comment>
<evidence type="ECO:0000256" key="4">
    <source>
        <dbReference type="PROSITE-ProRule" id="PRU00284"/>
    </source>
</evidence>
<gene>
    <name evidence="8" type="ORF">EDC30_10965</name>
</gene>
<dbReference type="CDD" id="cd19411">
    <property type="entry name" value="MCP2201-like_sensor"/>
    <property type="match status" value="1"/>
</dbReference>
<keyword evidence="9" id="KW-1185">Reference proteome</keyword>
<dbReference type="PROSITE" id="PS50111">
    <property type="entry name" value="CHEMOTAXIS_TRANSDUC_2"/>
    <property type="match status" value="1"/>
</dbReference>
<dbReference type="PANTHER" id="PTHR43531:SF14">
    <property type="entry name" value="METHYL-ACCEPTING CHEMOTAXIS PROTEIN I-RELATED"/>
    <property type="match status" value="1"/>
</dbReference>
<feature type="region of interest" description="Disordered" evidence="5">
    <location>
        <begin position="295"/>
        <end position="315"/>
    </location>
</feature>
<evidence type="ECO:0000256" key="2">
    <source>
        <dbReference type="ARBA" id="ARBA00022481"/>
    </source>
</evidence>
<sequence length="548" mass="58024">MHRPVSSSSITVKTRIGLGFALILLMMAILTGIGIVRVNAIDASLQTISRVNAVKQRYAINFRGSVHDRAIALRDVTLATSDAELKTELDEIDRLARDYATSAERLDRLFSERSDIGAEERRILADIKASEARTLPLIGQVVASRSAGNAEEARSIMREEAKPAFVAWLANINRFIDLQENMTKAESAFAQQTARGFQALMLALCAAALVIGTVVAFLTARQIILALGAEPAEVKRLAQAVEHGELFHEVRLRAGDTDSIMATLATMALTLRSTVAGVRSAAEAVSATSNALARGNEDLSARTQQQAGSLEATTSSMEQLTMTVRQNADNARQANELAGSASEVAAKGGEVMSQVVGTMGSINDSAKKIVDIISVIDGIAFQTNILALNAAVEAARAGEHGRGFAVVATEVRQLAQRSASAAREIKTLIDESAGKVEDGSKLVQQAGATMEEIVSSVRRVTGIMADILSASEEQRSGIEHVHQAIGQMDQLTRQNTSLVDEAAGGTASLRQQAAALTSAVGVFKLDDGAAGIGDSMPQSRLLIARGRV</sequence>
<dbReference type="Proteomes" id="UP000295382">
    <property type="component" value="Unassembled WGS sequence"/>
</dbReference>
<dbReference type="PANTHER" id="PTHR43531">
    <property type="entry name" value="PROTEIN ICFG"/>
    <property type="match status" value="1"/>
</dbReference>
<dbReference type="EMBL" id="SLZQ01000009">
    <property type="protein sequence ID" value="TCS35766.1"/>
    <property type="molecule type" value="Genomic_DNA"/>
</dbReference>
<organism evidence="8 9">
    <name type="scientific">Paucimonas lemoignei</name>
    <name type="common">Pseudomonas lemoignei</name>
    <dbReference type="NCBI Taxonomy" id="29443"/>
    <lineage>
        <taxon>Bacteria</taxon>
        <taxon>Pseudomonadati</taxon>
        <taxon>Pseudomonadota</taxon>
        <taxon>Betaproteobacteria</taxon>
        <taxon>Burkholderiales</taxon>
        <taxon>Burkholderiaceae</taxon>
        <taxon>Paucimonas</taxon>
    </lineage>
</organism>
<comment type="subcellular location">
    <subcellularLocation>
        <location evidence="1">Membrane</location>
    </subcellularLocation>
</comment>
<protein>
    <submittedName>
        <fullName evidence="8">Methyl-accepting chemotaxis protein</fullName>
    </submittedName>
</protein>
<keyword evidence="6" id="KW-0812">Transmembrane</keyword>
<comment type="similarity">
    <text evidence="3">Belongs to the methyl-accepting chemotaxis (MCP) protein family.</text>
</comment>
<evidence type="ECO:0000256" key="3">
    <source>
        <dbReference type="ARBA" id="ARBA00029447"/>
    </source>
</evidence>
<accession>A0A4R3HRL8</accession>
<dbReference type="Gene3D" id="1.10.287.950">
    <property type="entry name" value="Methyl-accepting chemotaxis protein"/>
    <property type="match status" value="1"/>
</dbReference>
<dbReference type="PRINTS" id="PR00260">
    <property type="entry name" value="CHEMTRNSDUCR"/>
</dbReference>
<evidence type="ECO:0000259" key="7">
    <source>
        <dbReference type="PROSITE" id="PS50111"/>
    </source>
</evidence>
<dbReference type="GO" id="GO:0005886">
    <property type="term" value="C:plasma membrane"/>
    <property type="evidence" value="ECO:0007669"/>
    <property type="project" value="TreeGrafter"/>
</dbReference>
<feature type="domain" description="Methyl-accepting transducer" evidence="7">
    <location>
        <begin position="281"/>
        <end position="510"/>
    </location>
</feature>
<evidence type="ECO:0000313" key="8">
    <source>
        <dbReference type="EMBL" id="TCS35766.1"/>
    </source>
</evidence>
<feature type="compositionally biased region" description="Polar residues" evidence="5">
    <location>
        <begin position="301"/>
        <end position="315"/>
    </location>
</feature>
<keyword evidence="2" id="KW-0488">Methylation</keyword>
<dbReference type="InterPro" id="IPR004090">
    <property type="entry name" value="Chemotax_Me-accpt_rcpt"/>
</dbReference>
<keyword evidence="6" id="KW-1133">Transmembrane helix</keyword>
<evidence type="ECO:0000313" key="9">
    <source>
        <dbReference type="Proteomes" id="UP000295382"/>
    </source>
</evidence>
<reference evidence="8 9" key="1">
    <citation type="submission" date="2019-03" db="EMBL/GenBank/DDBJ databases">
        <title>Genomic Encyclopedia of Type Strains, Phase IV (KMG-IV): sequencing the most valuable type-strain genomes for metagenomic binning, comparative biology and taxonomic classification.</title>
        <authorList>
            <person name="Goeker M."/>
        </authorList>
    </citation>
    <scope>NUCLEOTIDE SEQUENCE [LARGE SCALE GENOMIC DNA]</scope>
    <source>
        <strain evidence="8 9">DSM 7445</strain>
    </source>
</reference>
<dbReference type="GO" id="GO:0007165">
    <property type="term" value="P:signal transduction"/>
    <property type="evidence" value="ECO:0007669"/>
    <property type="project" value="UniProtKB-KW"/>
</dbReference>
<dbReference type="GO" id="GO:0004888">
    <property type="term" value="F:transmembrane signaling receptor activity"/>
    <property type="evidence" value="ECO:0007669"/>
    <property type="project" value="InterPro"/>
</dbReference>
<dbReference type="SUPFAM" id="SSF58104">
    <property type="entry name" value="Methyl-accepting chemotaxis protein (MCP) signaling domain"/>
    <property type="match status" value="1"/>
</dbReference>